<keyword evidence="2" id="KW-1185">Reference proteome</keyword>
<organism evidence="1 2">
    <name type="scientific">Gigaspora margarita</name>
    <dbReference type="NCBI Taxonomy" id="4874"/>
    <lineage>
        <taxon>Eukaryota</taxon>
        <taxon>Fungi</taxon>
        <taxon>Fungi incertae sedis</taxon>
        <taxon>Mucoromycota</taxon>
        <taxon>Glomeromycotina</taxon>
        <taxon>Glomeromycetes</taxon>
        <taxon>Diversisporales</taxon>
        <taxon>Gigasporaceae</taxon>
        <taxon>Gigaspora</taxon>
    </lineage>
</organism>
<dbReference type="AlphaFoldDB" id="A0A8H4AJ78"/>
<proteinExistence type="predicted"/>
<dbReference type="Proteomes" id="UP000439903">
    <property type="component" value="Unassembled WGS sequence"/>
</dbReference>
<evidence type="ECO:0000313" key="2">
    <source>
        <dbReference type="Proteomes" id="UP000439903"/>
    </source>
</evidence>
<gene>
    <name evidence="1" type="ORF">F8M41_020005</name>
</gene>
<name>A0A8H4AJ78_GIGMA</name>
<reference evidence="1 2" key="1">
    <citation type="journal article" date="2019" name="Environ. Microbiol.">
        <title>At the nexus of three kingdoms: the genome of the mycorrhizal fungus Gigaspora margarita provides insights into plant, endobacterial and fungal interactions.</title>
        <authorList>
            <person name="Venice F."/>
            <person name="Ghignone S."/>
            <person name="Salvioli di Fossalunga A."/>
            <person name="Amselem J."/>
            <person name="Novero M."/>
            <person name="Xianan X."/>
            <person name="Sedzielewska Toro K."/>
            <person name="Morin E."/>
            <person name="Lipzen A."/>
            <person name="Grigoriev I.V."/>
            <person name="Henrissat B."/>
            <person name="Martin F.M."/>
            <person name="Bonfante P."/>
        </authorList>
    </citation>
    <scope>NUCLEOTIDE SEQUENCE [LARGE SCALE GENOMIC DNA]</scope>
    <source>
        <strain evidence="1 2">BEG34</strain>
    </source>
</reference>
<protein>
    <submittedName>
        <fullName evidence="1">Uncharacterized protein</fullName>
    </submittedName>
</protein>
<sequence>MHYFSILHNLVNPITIYPLQKPFVLVTYVNTTNSSDTTSYKECGEVIDWDGISRSNMCFNSDNSNDSGAWINSTIRLNANKKLGFLRIAQSACPNDWILRQYLM</sequence>
<comment type="caution">
    <text evidence="1">The sequence shown here is derived from an EMBL/GenBank/DDBJ whole genome shotgun (WGS) entry which is preliminary data.</text>
</comment>
<dbReference type="EMBL" id="WTPW01000537">
    <property type="protein sequence ID" value="KAF0501477.1"/>
    <property type="molecule type" value="Genomic_DNA"/>
</dbReference>
<evidence type="ECO:0000313" key="1">
    <source>
        <dbReference type="EMBL" id="KAF0501477.1"/>
    </source>
</evidence>
<accession>A0A8H4AJ78</accession>